<dbReference type="GO" id="GO:0140359">
    <property type="term" value="F:ABC-type transporter activity"/>
    <property type="evidence" value="ECO:0007669"/>
    <property type="project" value="InterPro"/>
</dbReference>
<evidence type="ECO:0000259" key="8">
    <source>
        <dbReference type="Pfam" id="PF01061"/>
    </source>
</evidence>
<dbReference type="eggNOG" id="KOG0061">
    <property type="taxonomic scope" value="Eukaryota"/>
</dbReference>
<keyword evidence="2" id="KW-0813">Transport</keyword>
<proteinExistence type="predicted"/>
<name>A0A1X7TD86_AMPQE</name>
<evidence type="ECO:0000256" key="1">
    <source>
        <dbReference type="ARBA" id="ARBA00004141"/>
    </source>
</evidence>
<dbReference type="GO" id="GO:0005886">
    <property type="term" value="C:plasma membrane"/>
    <property type="evidence" value="ECO:0007669"/>
    <property type="project" value="TreeGrafter"/>
</dbReference>
<feature type="transmembrane region" description="Helical" evidence="7">
    <location>
        <begin position="44"/>
        <end position="63"/>
    </location>
</feature>
<comment type="subcellular location">
    <subcellularLocation>
        <location evidence="1">Membrane</location>
        <topology evidence="1">Multi-pass membrane protein</topology>
    </subcellularLocation>
</comment>
<dbReference type="InterPro" id="IPR013525">
    <property type="entry name" value="ABC2_TM"/>
</dbReference>
<dbReference type="PANTHER" id="PTHR48041:SF116">
    <property type="entry name" value="PROTEIN BROWN"/>
    <property type="match status" value="1"/>
</dbReference>
<protein>
    <recommendedName>
        <fullName evidence="8">ABC-2 type transporter transmembrane domain-containing protein</fullName>
    </recommendedName>
</protein>
<evidence type="ECO:0000256" key="5">
    <source>
        <dbReference type="ARBA" id="ARBA00023136"/>
    </source>
</evidence>
<sequence>MNQIFGNLSAIDLFIRQKHIFIHENASGFYRISSYFIAKVLCDIIPMRILPLCIFASVTYFMMGRKGREEGREREREGGREGEREGGRGKKGEREWREK</sequence>
<keyword evidence="4 7" id="KW-1133">Transmembrane helix</keyword>
<feature type="region of interest" description="Disordered" evidence="6">
    <location>
        <begin position="66"/>
        <end position="99"/>
    </location>
</feature>
<evidence type="ECO:0000256" key="7">
    <source>
        <dbReference type="SAM" id="Phobius"/>
    </source>
</evidence>
<keyword evidence="3 7" id="KW-0812">Transmembrane</keyword>
<evidence type="ECO:0000256" key="6">
    <source>
        <dbReference type="SAM" id="MobiDB-lite"/>
    </source>
</evidence>
<dbReference type="AlphaFoldDB" id="A0A1X7TD86"/>
<dbReference type="InParanoid" id="A0A1X7TD86"/>
<dbReference type="Pfam" id="PF01061">
    <property type="entry name" value="ABC2_membrane"/>
    <property type="match status" value="1"/>
</dbReference>
<evidence type="ECO:0000256" key="3">
    <source>
        <dbReference type="ARBA" id="ARBA00022692"/>
    </source>
</evidence>
<evidence type="ECO:0000256" key="2">
    <source>
        <dbReference type="ARBA" id="ARBA00022448"/>
    </source>
</evidence>
<keyword evidence="5 7" id="KW-0472">Membrane</keyword>
<dbReference type="PANTHER" id="PTHR48041">
    <property type="entry name" value="ABC TRANSPORTER G FAMILY MEMBER 28"/>
    <property type="match status" value="1"/>
</dbReference>
<evidence type="ECO:0000256" key="4">
    <source>
        <dbReference type="ARBA" id="ARBA00022989"/>
    </source>
</evidence>
<dbReference type="EnsemblMetazoa" id="Aqu2.1.12427_001">
    <property type="protein sequence ID" value="Aqu2.1.12427_001"/>
    <property type="gene ID" value="Aqu2.1.12427"/>
</dbReference>
<dbReference type="OrthoDB" id="66620at2759"/>
<reference evidence="9" key="1">
    <citation type="submission" date="2017-05" db="UniProtKB">
        <authorList>
            <consortium name="EnsemblMetazoa"/>
        </authorList>
    </citation>
    <scope>IDENTIFICATION</scope>
</reference>
<evidence type="ECO:0000313" key="9">
    <source>
        <dbReference type="EnsemblMetazoa" id="Aqu2.1.12427_001"/>
    </source>
</evidence>
<dbReference type="InterPro" id="IPR050352">
    <property type="entry name" value="ABCG_transporters"/>
</dbReference>
<accession>A0A1X7TD86</accession>
<feature type="domain" description="ABC-2 type transporter transmembrane" evidence="8">
    <location>
        <begin position="4"/>
        <end position="64"/>
    </location>
</feature>
<organism evidence="9">
    <name type="scientific">Amphimedon queenslandica</name>
    <name type="common">Sponge</name>
    <dbReference type="NCBI Taxonomy" id="400682"/>
    <lineage>
        <taxon>Eukaryota</taxon>
        <taxon>Metazoa</taxon>
        <taxon>Porifera</taxon>
        <taxon>Demospongiae</taxon>
        <taxon>Heteroscleromorpha</taxon>
        <taxon>Haplosclerida</taxon>
        <taxon>Niphatidae</taxon>
        <taxon>Amphimedon</taxon>
    </lineage>
</organism>